<proteinExistence type="predicted"/>
<accession>A0AAN9HXL7</accession>
<protein>
    <submittedName>
        <fullName evidence="3">Uncharacterized protein</fullName>
    </submittedName>
</protein>
<feature type="region of interest" description="Disordered" evidence="2">
    <location>
        <begin position="327"/>
        <end position="452"/>
    </location>
</feature>
<feature type="compositionally biased region" description="Basic and acidic residues" evidence="2">
    <location>
        <begin position="154"/>
        <end position="180"/>
    </location>
</feature>
<dbReference type="PANTHER" id="PTHR36143">
    <property type="entry name" value="OS08G0177500 PROTEIN"/>
    <property type="match status" value="1"/>
</dbReference>
<organism evidence="3 4">
    <name type="scientific">Crotalaria pallida</name>
    <name type="common">Smooth rattlebox</name>
    <name type="synonym">Crotalaria striata</name>
    <dbReference type="NCBI Taxonomy" id="3830"/>
    <lineage>
        <taxon>Eukaryota</taxon>
        <taxon>Viridiplantae</taxon>
        <taxon>Streptophyta</taxon>
        <taxon>Embryophyta</taxon>
        <taxon>Tracheophyta</taxon>
        <taxon>Spermatophyta</taxon>
        <taxon>Magnoliopsida</taxon>
        <taxon>eudicotyledons</taxon>
        <taxon>Gunneridae</taxon>
        <taxon>Pentapetalae</taxon>
        <taxon>rosids</taxon>
        <taxon>fabids</taxon>
        <taxon>Fabales</taxon>
        <taxon>Fabaceae</taxon>
        <taxon>Papilionoideae</taxon>
        <taxon>50 kb inversion clade</taxon>
        <taxon>genistoids sensu lato</taxon>
        <taxon>core genistoids</taxon>
        <taxon>Crotalarieae</taxon>
        <taxon>Crotalaria</taxon>
    </lineage>
</organism>
<comment type="caution">
    <text evidence="3">The sequence shown here is derived from an EMBL/GenBank/DDBJ whole genome shotgun (WGS) entry which is preliminary data.</text>
</comment>
<keyword evidence="4" id="KW-1185">Reference proteome</keyword>
<keyword evidence="1" id="KW-0175">Coiled coil</keyword>
<feature type="compositionally biased region" description="Basic and acidic residues" evidence="2">
    <location>
        <begin position="327"/>
        <end position="340"/>
    </location>
</feature>
<sequence length="452" mass="51245">MKAKLYTLRNQKMELDRKVMDMQSTLGSLKEEQKVMESAFEETQKEIRIMQQKRSNSGQGGSEIIALRENLKLKEAEIKDLKEHLEIPLKNRSVSINHTVIFPETVAANRTMAAQDKIGNENLEKVEHSDDSAKYGDDDKHIITEDASEGKSTMIKDGEATVGVKDEIRKDEKLGKKNEDPQDDGGSGVAAKGIKSKVVDGSEKKAIEEQQPRQLKRNTDGGAQDSNVQRSEDNRRIVSGIKRKHGHASRAKDKRWRTIVKNSLMENYEISESHKEVNKGNIKVYKDEKGELKDRIVGGVSGEEDAIRKDDGKDNDDVKKDELRVNFVKTENHEENKEDANNIIANNTTEKGRLDEIKQSEVQEGGAVQQNWNRRHVNKAGKNVGQTKPNMSDEEPEELEVSDAEKQKKDEIDVGDDNEDNEDDFPKESQSEFDEKEEYKEEIDESEFHSGL</sequence>
<feature type="compositionally biased region" description="Basic residues" evidence="2">
    <location>
        <begin position="241"/>
        <end position="254"/>
    </location>
</feature>
<evidence type="ECO:0000313" key="3">
    <source>
        <dbReference type="EMBL" id="KAK7257469.1"/>
    </source>
</evidence>
<feature type="compositionally biased region" description="Acidic residues" evidence="2">
    <location>
        <begin position="392"/>
        <end position="402"/>
    </location>
</feature>
<feature type="compositionally biased region" description="Acidic residues" evidence="2">
    <location>
        <begin position="413"/>
        <end position="423"/>
    </location>
</feature>
<feature type="compositionally biased region" description="Basic and acidic residues" evidence="2">
    <location>
        <begin position="197"/>
        <end position="211"/>
    </location>
</feature>
<feature type="region of interest" description="Disordered" evidence="2">
    <location>
        <begin position="145"/>
        <end position="254"/>
    </location>
</feature>
<feature type="compositionally biased region" description="Basic and acidic residues" evidence="2">
    <location>
        <begin position="350"/>
        <end position="361"/>
    </location>
</feature>
<feature type="coiled-coil region" evidence="1">
    <location>
        <begin position="12"/>
        <end position="84"/>
    </location>
</feature>
<evidence type="ECO:0000256" key="2">
    <source>
        <dbReference type="SAM" id="MobiDB-lite"/>
    </source>
</evidence>
<dbReference type="PANTHER" id="PTHR36143:SF4">
    <property type="entry name" value="OS08G0177500 PROTEIN"/>
    <property type="match status" value="1"/>
</dbReference>
<reference evidence="3 4" key="1">
    <citation type="submission" date="2024-01" db="EMBL/GenBank/DDBJ databases">
        <title>The genomes of 5 underutilized Papilionoideae crops provide insights into root nodulation and disease resistanc.</title>
        <authorList>
            <person name="Yuan L."/>
        </authorList>
    </citation>
    <scope>NUCLEOTIDE SEQUENCE [LARGE SCALE GENOMIC DNA]</scope>
    <source>
        <strain evidence="3">ZHUSHIDOU_FW_LH</strain>
        <tissue evidence="3">Leaf</tissue>
    </source>
</reference>
<evidence type="ECO:0000313" key="4">
    <source>
        <dbReference type="Proteomes" id="UP001372338"/>
    </source>
</evidence>
<evidence type="ECO:0000256" key="1">
    <source>
        <dbReference type="SAM" id="Coils"/>
    </source>
</evidence>
<dbReference type="AlphaFoldDB" id="A0AAN9HXL7"/>
<dbReference type="Proteomes" id="UP001372338">
    <property type="component" value="Unassembled WGS sequence"/>
</dbReference>
<feature type="compositionally biased region" description="Basic and acidic residues" evidence="2">
    <location>
        <begin position="403"/>
        <end position="412"/>
    </location>
</feature>
<dbReference type="EMBL" id="JAYWIO010000006">
    <property type="protein sequence ID" value="KAK7257469.1"/>
    <property type="molecule type" value="Genomic_DNA"/>
</dbReference>
<name>A0AAN9HXL7_CROPI</name>
<feature type="compositionally biased region" description="Acidic residues" evidence="2">
    <location>
        <begin position="431"/>
        <end position="445"/>
    </location>
</feature>
<gene>
    <name evidence="3" type="ORF">RIF29_31475</name>
</gene>